<dbReference type="SUPFAM" id="SSF56112">
    <property type="entry name" value="Protein kinase-like (PK-like)"/>
    <property type="match status" value="1"/>
</dbReference>
<feature type="domain" description="Protein kinase" evidence="11">
    <location>
        <begin position="111"/>
        <end position="361"/>
    </location>
</feature>
<evidence type="ECO:0000256" key="4">
    <source>
        <dbReference type="ARBA" id="ARBA00022741"/>
    </source>
</evidence>
<evidence type="ECO:0000313" key="13">
    <source>
        <dbReference type="Proteomes" id="UP000625711"/>
    </source>
</evidence>
<gene>
    <name evidence="12" type="ORF">GWI33_023239</name>
</gene>
<dbReference type="SMART" id="SM00220">
    <property type="entry name" value="S_TKc"/>
    <property type="match status" value="1"/>
</dbReference>
<dbReference type="Proteomes" id="UP000625711">
    <property type="component" value="Unassembled WGS sequence"/>
</dbReference>
<evidence type="ECO:0000256" key="5">
    <source>
        <dbReference type="ARBA" id="ARBA00022777"/>
    </source>
</evidence>
<evidence type="ECO:0000256" key="3">
    <source>
        <dbReference type="ARBA" id="ARBA00022679"/>
    </source>
</evidence>
<sequence>MANSLKNVTSLLSPKFLSPLVSPKPLLRTPNGERNTYCNKENVGKRGAVRKLEFVSGEDRFLKVPITFRKAFESKLDNNGNIKEDSSYGRSIELNTPNKRVLFESGLEKLRKRTTVLGRGTFGTVFRGTYKGEKVAVKIVTKETTNNESNALVLNHRNIVKTLDIIENAEFTTYNLIIMEYIPNCMNLQEFLDNFKEKNDKKILKKCAIDVTTGLDYCHRLGILHLDLKPKNILMDSSNCFKICDFGNSIKIARSIENFKYNGTIIYTAPEILLGNDPSKKSDIYSLGVIFWQIKYRKAPYAAFDSKESIIYNVAKYNTRPTYNENSSELFTNIFTKCWNADPNLRPNTADILKDLECVQL</sequence>
<dbReference type="EMBL" id="JAACXV010000093">
    <property type="protein sequence ID" value="KAF7283669.1"/>
    <property type="molecule type" value="Genomic_DNA"/>
</dbReference>
<accession>A0A834IP68</accession>
<comment type="catalytic activity">
    <reaction evidence="7">
        <text>L-threonyl-[protein] + ATP = O-phospho-L-threonyl-[protein] + ADP + H(+)</text>
        <dbReference type="Rhea" id="RHEA:46608"/>
        <dbReference type="Rhea" id="RHEA-COMP:11060"/>
        <dbReference type="Rhea" id="RHEA-COMP:11605"/>
        <dbReference type="ChEBI" id="CHEBI:15378"/>
        <dbReference type="ChEBI" id="CHEBI:30013"/>
        <dbReference type="ChEBI" id="CHEBI:30616"/>
        <dbReference type="ChEBI" id="CHEBI:61977"/>
        <dbReference type="ChEBI" id="CHEBI:456216"/>
        <dbReference type="EC" id="2.7.11.1"/>
    </reaction>
</comment>
<dbReference type="InterPro" id="IPR051681">
    <property type="entry name" value="Ser/Thr_Kinases-Pseudokinases"/>
</dbReference>
<dbReference type="PROSITE" id="PS00107">
    <property type="entry name" value="PROTEIN_KINASE_ATP"/>
    <property type="match status" value="1"/>
</dbReference>
<name>A0A834IP68_RHYFE</name>
<comment type="catalytic activity">
    <reaction evidence="8">
        <text>L-seryl-[protein] + ATP = O-phospho-L-seryl-[protein] + ADP + H(+)</text>
        <dbReference type="Rhea" id="RHEA:17989"/>
        <dbReference type="Rhea" id="RHEA-COMP:9863"/>
        <dbReference type="Rhea" id="RHEA-COMP:11604"/>
        <dbReference type="ChEBI" id="CHEBI:15378"/>
        <dbReference type="ChEBI" id="CHEBI:29999"/>
        <dbReference type="ChEBI" id="CHEBI:30616"/>
        <dbReference type="ChEBI" id="CHEBI:83421"/>
        <dbReference type="ChEBI" id="CHEBI:456216"/>
        <dbReference type="EC" id="2.7.11.1"/>
    </reaction>
</comment>
<dbReference type="Gene3D" id="3.30.200.20">
    <property type="entry name" value="Phosphorylase Kinase, domain 1"/>
    <property type="match status" value="1"/>
</dbReference>
<evidence type="ECO:0000256" key="8">
    <source>
        <dbReference type="ARBA" id="ARBA00048679"/>
    </source>
</evidence>
<dbReference type="AlphaFoldDB" id="A0A834IP68"/>
<dbReference type="GO" id="GO:0004674">
    <property type="term" value="F:protein serine/threonine kinase activity"/>
    <property type="evidence" value="ECO:0007669"/>
    <property type="project" value="UniProtKB-KW"/>
</dbReference>
<protein>
    <recommendedName>
        <fullName evidence="1">non-specific serine/threonine protein kinase</fullName>
        <ecNumber evidence="1">2.7.11.1</ecNumber>
    </recommendedName>
</protein>
<evidence type="ECO:0000256" key="9">
    <source>
        <dbReference type="PROSITE-ProRule" id="PRU10141"/>
    </source>
</evidence>
<keyword evidence="2 10" id="KW-0723">Serine/threonine-protein kinase</keyword>
<evidence type="ECO:0000259" key="11">
    <source>
        <dbReference type="PROSITE" id="PS50011"/>
    </source>
</evidence>
<dbReference type="EC" id="2.7.11.1" evidence="1"/>
<dbReference type="PANTHER" id="PTHR44329">
    <property type="entry name" value="SERINE/THREONINE-PROTEIN KINASE TNNI3K-RELATED"/>
    <property type="match status" value="1"/>
</dbReference>
<evidence type="ECO:0000256" key="6">
    <source>
        <dbReference type="ARBA" id="ARBA00022840"/>
    </source>
</evidence>
<dbReference type="PROSITE" id="PS50011">
    <property type="entry name" value="PROTEIN_KINASE_DOM"/>
    <property type="match status" value="1"/>
</dbReference>
<dbReference type="PANTHER" id="PTHR44329:SF285">
    <property type="entry name" value="V-MOS MOLONEY MURINE SARCOMA VIRAL ONCO HOMOLOG"/>
    <property type="match status" value="1"/>
</dbReference>
<dbReference type="InterPro" id="IPR011009">
    <property type="entry name" value="Kinase-like_dom_sf"/>
</dbReference>
<keyword evidence="3" id="KW-0808">Transferase</keyword>
<organism evidence="12 13">
    <name type="scientific">Rhynchophorus ferrugineus</name>
    <name type="common">Red palm weevil</name>
    <name type="synonym">Curculio ferrugineus</name>
    <dbReference type="NCBI Taxonomy" id="354439"/>
    <lineage>
        <taxon>Eukaryota</taxon>
        <taxon>Metazoa</taxon>
        <taxon>Ecdysozoa</taxon>
        <taxon>Arthropoda</taxon>
        <taxon>Hexapoda</taxon>
        <taxon>Insecta</taxon>
        <taxon>Pterygota</taxon>
        <taxon>Neoptera</taxon>
        <taxon>Endopterygota</taxon>
        <taxon>Coleoptera</taxon>
        <taxon>Polyphaga</taxon>
        <taxon>Cucujiformia</taxon>
        <taxon>Curculionidae</taxon>
        <taxon>Dryophthorinae</taxon>
        <taxon>Rhynchophorus</taxon>
    </lineage>
</organism>
<dbReference type="InterPro" id="IPR017441">
    <property type="entry name" value="Protein_kinase_ATP_BS"/>
</dbReference>
<evidence type="ECO:0000256" key="7">
    <source>
        <dbReference type="ARBA" id="ARBA00047899"/>
    </source>
</evidence>
<comment type="similarity">
    <text evidence="10">Belongs to the protein kinase superfamily.</text>
</comment>
<feature type="binding site" evidence="9">
    <location>
        <position position="138"/>
    </location>
    <ligand>
        <name>ATP</name>
        <dbReference type="ChEBI" id="CHEBI:30616"/>
    </ligand>
</feature>
<proteinExistence type="inferred from homology"/>
<keyword evidence="13" id="KW-1185">Reference proteome</keyword>
<evidence type="ECO:0000256" key="1">
    <source>
        <dbReference type="ARBA" id="ARBA00012513"/>
    </source>
</evidence>
<dbReference type="InterPro" id="IPR008271">
    <property type="entry name" value="Ser/Thr_kinase_AS"/>
</dbReference>
<keyword evidence="6 9" id="KW-0067">ATP-binding</keyword>
<evidence type="ECO:0000256" key="2">
    <source>
        <dbReference type="ARBA" id="ARBA00022527"/>
    </source>
</evidence>
<dbReference type="OrthoDB" id="4062651at2759"/>
<evidence type="ECO:0000256" key="10">
    <source>
        <dbReference type="RuleBase" id="RU000304"/>
    </source>
</evidence>
<dbReference type="Gene3D" id="1.10.510.10">
    <property type="entry name" value="Transferase(Phosphotransferase) domain 1"/>
    <property type="match status" value="1"/>
</dbReference>
<comment type="caution">
    <text evidence="12">The sequence shown here is derived from an EMBL/GenBank/DDBJ whole genome shotgun (WGS) entry which is preliminary data.</text>
</comment>
<dbReference type="Pfam" id="PF00069">
    <property type="entry name" value="Pkinase"/>
    <property type="match status" value="1"/>
</dbReference>
<dbReference type="GO" id="GO:0005524">
    <property type="term" value="F:ATP binding"/>
    <property type="evidence" value="ECO:0007669"/>
    <property type="project" value="UniProtKB-UniRule"/>
</dbReference>
<dbReference type="InterPro" id="IPR000719">
    <property type="entry name" value="Prot_kinase_dom"/>
</dbReference>
<keyword evidence="4 9" id="KW-0547">Nucleotide-binding</keyword>
<reference evidence="12" key="1">
    <citation type="submission" date="2020-08" db="EMBL/GenBank/DDBJ databases">
        <title>Genome sequencing and assembly of the red palm weevil Rhynchophorus ferrugineus.</title>
        <authorList>
            <person name="Dias G.B."/>
            <person name="Bergman C.M."/>
            <person name="Manee M."/>
        </authorList>
    </citation>
    <scope>NUCLEOTIDE SEQUENCE</scope>
    <source>
        <strain evidence="12">AA-2017</strain>
        <tissue evidence="12">Whole larva</tissue>
    </source>
</reference>
<keyword evidence="5" id="KW-0418">Kinase</keyword>
<evidence type="ECO:0000313" key="12">
    <source>
        <dbReference type="EMBL" id="KAF7283669.1"/>
    </source>
</evidence>
<dbReference type="PROSITE" id="PS00108">
    <property type="entry name" value="PROTEIN_KINASE_ST"/>
    <property type="match status" value="1"/>
</dbReference>